<dbReference type="PANTHER" id="PTHR30615">
    <property type="entry name" value="UNCHARACTERIZED PROTEIN YJBQ-RELATED"/>
    <property type="match status" value="1"/>
</dbReference>
<comment type="caution">
    <text evidence="2">The sequence shown here is derived from an EMBL/GenBank/DDBJ whole genome shotgun (WGS) entry which is preliminary data.</text>
</comment>
<comment type="similarity">
    <text evidence="1">Belongs to the UPF0047 family.</text>
</comment>
<evidence type="ECO:0000313" key="2">
    <source>
        <dbReference type="EMBL" id="PIQ74816.1"/>
    </source>
</evidence>
<evidence type="ECO:0008006" key="4">
    <source>
        <dbReference type="Google" id="ProtNLM"/>
    </source>
</evidence>
<name>A0A2H0KRQ1_9BACT</name>
<dbReference type="InterPro" id="IPR001602">
    <property type="entry name" value="UPF0047_YjbQ-like"/>
</dbReference>
<dbReference type="InterPro" id="IPR035917">
    <property type="entry name" value="YjbQ-like_sf"/>
</dbReference>
<dbReference type="Proteomes" id="UP000231550">
    <property type="component" value="Unassembled WGS sequence"/>
</dbReference>
<dbReference type="PANTHER" id="PTHR30615:SF8">
    <property type="entry name" value="UPF0047 PROTEIN C4A8.02C"/>
    <property type="match status" value="1"/>
</dbReference>
<gene>
    <name evidence="2" type="ORF">COV85_00045</name>
</gene>
<reference evidence="2 3" key="1">
    <citation type="submission" date="2017-09" db="EMBL/GenBank/DDBJ databases">
        <title>Depth-based differentiation of microbial function through sediment-hosted aquifers and enrichment of novel symbionts in the deep terrestrial subsurface.</title>
        <authorList>
            <person name="Probst A.J."/>
            <person name="Ladd B."/>
            <person name="Jarett J.K."/>
            <person name="Geller-Mcgrath D.E."/>
            <person name="Sieber C.M."/>
            <person name="Emerson J.B."/>
            <person name="Anantharaman K."/>
            <person name="Thomas B.C."/>
            <person name="Malmstrom R."/>
            <person name="Stieglmeier M."/>
            <person name="Klingl A."/>
            <person name="Woyke T."/>
            <person name="Ryan C.M."/>
            <person name="Banfield J.F."/>
        </authorList>
    </citation>
    <scope>NUCLEOTIDE SEQUENCE [LARGE SCALE GENOMIC DNA]</scope>
    <source>
        <strain evidence="2">CG11_big_fil_rev_8_21_14_0_20_44_10</strain>
    </source>
</reference>
<dbReference type="Pfam" id="PF01894">
    <property type="entry name" value="YjbQ"/>
    <property type="match status" value="1"/>
</dbReference>
<sequence>MKIYREVLEIPASRRETHCVDITEKVQGVVDNSGFSDGLVLVHTLHTTTGLTQKAAKSAGYLVQENESMLLADFGEILEGGAEKLLQSLPQIMSGRERLLDFVPKKFLNNFLGFLINLLRPIGYWRHDDFSIRTENMHPDERKNATAHVKAAMIRESLLWSFGGGKLNLGRWQSLLFWDFDSRGRSKRKIQVVVMKGKQKE</sequence>
<dbReference type="AlphaFoldDB" id="A0A2H0KRQ1"/>
<dbReference type="SUPFAM" id="SSF111038">
    <property type="entry name" value="YjbQ-like"/>
    <property type="match status" value="2"/>
</dbReference>
<accession>A0A2H0KRQ1</accession>
<dbReference type="Gene3D" id="2.60.120.460">
    <property type="entry name" value="YjbQ-like"/>
    <property type="match status" value="1"/>
</dbReference>
<protein>
    <recommendedName>
        <fullName evidence="4">Secondary thiamine-phosphate synthase enzyme</fullName>
    </recommendedName>
</protein>
<evidence type="ECO:0000313" key="3">
    <source>
        <dbReference type="Proteomes" id="UP000231550"/>
    </source>
</evidence>
<dbReference type="EMBL" id="PCVN01000001">
    <property type="protein sequence ID" value="PIQ74816.1"/>
    <property type="molecule type" value="Genomic_DNA"/>
</dbReference>
<proteinExistence type="inferred from homology"/>
<evidence type="ECO:0000256" key="1">
    <source>
        <dbReference type="ARBA" id="ARBA00005534"/>
    </source>
</evidence>
<organism evidence="2 3">
    <name type="scientific">Candidatus Portnoybacteria bacterium CG11_big_fil_rev_8_21_14_0_20_44_10</name>
    <dbReference type="NCBI Taxonomy" id="1974818"/>
    <lineage>
        <taxon>Bacteria</taxon>
        <taxon>Candidatus Portnoyibacteriota</taxon>
    </lineage>
</organism>